<feature type="domain" description="TonB-dependent receptor plug" evidence="5">
    <location>
        <begin position="664"/>
        <end position="754"/>
    </location>
</feature>
<keyword evidence="1" id="KW-0406">Ion transport</keyword>
<keyword evidence="4" id="KW-1133">Transmembrane helix</keyword>
<protein>
    <recommendedName>
        <fullName evidence="5">TonB-dependent receptor plug domain-containing protein</fullName>
    </recommendedName>
</protein>
<evidence type="ECO:0000256" key="3">
    <source>
        <dbReference type="PROSITE-ProRule" id="PRU01360"/>
    </source>
</evidence>
<organism evidence="6 7">
    <name type="scientific">Hymenobacter rigui</name>
    <dbReference type="NCBI Taxonomy" id="334424"/>
    <lineage>
        <taxon>Bacteria</taxon>
        <taxon>Pseudomonadati</taxon>
        <taxon>Bacteroidota</taxon>
        <taxon>Cytophagia</taxon>
        <taxon>Cytophagales</taxon>
        <taxon>Hymenobacteraceae</taxon>
        <taxon>Hymenobacter</taxon>
    </lineage>
</organism>
<reference evidence="6 7" key="1">
    <citation type="submission" date="2018-12" db="EMBL/GenBank/DDBJ databases">
        <authorList>
            <person name="Feng G."/>
            <person name="Zhu H."/>
        </authorList>
    </citation>
    <scope>NUCLEOTIDE SEQUENCE [LARGE SCALE GENOMIC DNA]</scope>
    <source>
        <strain evidence="6 7">KCTC 12533</strain>
    </source>
</reference>
<dbReference type="AlphaFoldDB" id="A0A3R9MXP7"/>
<feature type="transmembrane region" description="Helical" evidence="4">
    <location>
        <begin position="31"/>
        <end position="51"/>
    </location>
</feature>
<keyword evidence="3 4" id="KW-0472">Membrane</keyword>
<keyword evidence="3 4" id="KW-0812">Transmembrane</keyword>
<evidence type="ECO:0000313" key="6">
    <source>
        <dbReference type="EMBL" id="RSK51015.1"/>
    </source>
</evidence>
<dbReference type="Proteomes" id="UP000273500">
    <property type="component" value="Unassembled WGS sequence"/>
</dbReference>
<dbReference type="GO" id="GO:0009279">
    <property type="term" value="C:cell outer membrane"/>
    <property type="evidence" value="ECO:0007669"/>
    <property type="project" value="UniProtKB-SubCell"/>
</dbReference>
<sequence>MRNNKATVYLYILKDYLFNSLKVMHRSIRKMWVLCGVVALIGGTVAFTTALPDPQQALQQVRRFYAEVQPEVSYLHLNQEAYAAGETLWFKAYVVGAETHQLDTLSKVLYVDVISPQRTVAFCRTLHLNEGLAEGDIVLPDTLSTGIYTIRAYTSWMRNWPEELFFTRRVPVWQAVPPAAGMAHASASRQAALARQTSRAVSAAALPDVQFFPEGGNYVQGAHTIVGVKAVAASGQGLALQGTVYDDTDQAVVEFKTPALGMSSFAFTPQPGRRYQARVTLPDGTEASYPLPDVQASGWLLTVRDFGNRYIVYVRRPGAAGQEPLQVVAHVRGTPVYAGAGTIAPGETFSATIPKERLPAGLVHVSVLDGQNAAQAERLVFSSSAPESTALLQPDKSAYDVHQPVTLEVAVQNAQGQPTAAELSLAVASETGLPMKGRQETTIQAHLLLTSELRGYVENPAWYFQGKSPEKEKALDDLLLTQGWSRFVWREILGAVPVTSTFDYPLEQTLSLGGQLVRSNGKPVPNGQLTVLQKGVNDVGEFTADAQGNFLLLGFPGVDSARVLLQARTSRGGNNVLLRLWDRWPVPGAAAWQPRPPLMDSPETMSSLVAYGQRSRRQQVLEKQFRPDTTSGIVLRNVTIRAQRPASDPRSLHATASAVLRPQSIPGANVLSNIFELIRGRVAGVEVLGDGQTYSVRIRGMASTSHRTSPMYLLDGMPLDSAAMVNVPIQDVDRVEVLKGATAAIYGMRGQNGVIAVFTRIPGAGASASNVPTPPSMASRRLPAYYRAREFYAPRYELPASTNRPDPRLTTLYWQPTLHVPASGKARVTFYTADAAGAFVARLEGITHDGQPVQARTNITVSSNH</sequence>
<dbReference type="EMBL" id="RWIT01000001">
    <property type="protein sequence ID" value="RSK51015.1"/>
    <property type="molecule type" value="Genomic_DNA"/>
</dbReference>
<dbReference type="Gene3D" id="2.60.40.1930">
    <property type="match status" value="1"/>
</dbReference>
<keyword evidence="3" id="KW-0998">Cell outer membrane</keyword>
<keyword evidence="3" id="KW-0813">Transport</keyword>
<accession>A0A3R9MXP7</accession>
<evidence type="ECO:0000313" key="7">
    <source>
        <dbReference type="Proteomes" id="UP000273500"/>
    </source>
</evidence>
<dbReference type="InterPro" id="IPR037066">
    <property type="entry name" value="Plug_dom_sf"/>
</dbReference>
<dbReference type="InterPro" id="IPR012910">
    <property type="entry name" value="Plug_dom"/>
</dbReference>
<name>A0A3R9MXP7_9BACT</name>
<evidence type="ECO:0000256" key="2">
    <source>
        <dbReference type="ARBA" id="ARBA00023077"/>
    </source>
</evidence>
<evidence type="ECO:0000259" key="5">
    <source>
        <dbReference type="Pfam" id="PF07715"/>
    </source>
</evidence>
<dbReference type="InterPro" id="IPR039426">
    <property type="entry name" value="TonB-dep_rcpt-like"/>
</dbReference>
<keyword evidence="7" id="KW-1185">Reference proteome</keyword>
<keyword evidence="3" id="KW-1134">Transmembrane beta strand</keyword>
<comment type="subcellular location">
    <subcellularLocation>
        <location evidence="3">Cell outer membrane</location>
        <topology evidence="3">Multi-pass membrane protein</topology>
    </subcellularLocation>
</comment>
<dbReference type="PROSITE" id="PS52016">
    <property type="entry name" value="TONB_DEPENDENT_REC_3"/>
    <property type="match status" value="1"/>
</dbReference>
<dbReference type="OrthoDB" id="679547at2"/>
<dbReference type="Pfam" id="PF07715">
    <property type="entry name" value="Plug"/>
    <property type="match status" value="1"/>
</dbReference>
<dbReference type="Gene3D" id="2.170.130.10">
    <property type="entry name" value="TonB-dependent receptor, plug domain"/>
    <property type="match status" value="1"/>
</dbReference>
<keyword evidence="2" id="KW-0798">TonB box</keyword>
<dbReference type="RefSeq" id="WP_125417491.1">
    <property type="nucleotide sequence ID" value="NZ_RWIT01000001.1"/>
</dbReference>
<evidence type="ECO:0000256" key="1">
    <source>
        <dbReference type="ARBA" id="ARBA00023065"/>
    </source>
</evidence>
<dbReference type="GO" id="GO:0006811">
    <property type="term" value="P:monoatomic ion transport"/>
    <property type="evidence" value="ECO:0007669"/>
    <property type="project" value="UniProtKB-KW"/>
</dbReference>
<dbReference type="SUPFAM" id="SSF56935">
    <property type="entry name" value="Porins"/>
    <property type="match status" value="1"/>
</dbReference>
<dbReference type="PANTHER" id="PTHR32552:SF81">
    <property type="entry name" value="TONB-DEPENDENT OUTER MEMBRANE RECEPTOR"/>
    <property type="match status" value="1"/>
</dbReference>
<comment type="caution">
    <text evidence="6">The sequence shown here is derived from an EMBL/GenBank/DDBJ whole genome shotgun (WGS) entry which is preliminary data.</text>
</comment>
<comment type="similarity">
    <text evidence="3">Belongs to the TonB-dependent receptor family.</text>
</comment>
<evidence type="ECO:0000256" key="4">
    <source>
        <dbReference type="SAM" id="Phobius"/>
    </source>
</evidence>
<dbReference type="PANTHER" id="PTHR32552">
    <property type="entry name" value="FERRICHROME IRON RECEPTOR-RELATED"/>
    <property type="match status" value="1"/>
</dbReference>
<gene>
    <name evidence="6" type="ORF">EI291_01470</name>
</gene>
<proteinExistence type="inferred from homology"/>